<dbReference type="OrthoDB" id="9800416at2"/>
<dbReference type="PROSITE" id="PS50850">
    <property type="entry name" value="MFS"/>
    <property type="match status" value="1"/>
</dbReference>
<feature type="transmembrane region" description="Helical" evidence="8">
    <location>
        <begin position="152"/>
        <end position="176"/>
    </location>
</feature>
<feature type="transmembrane region" description="Helical" evidence="8">
    <location>
        <begin position="66"/>
        <end position="82"/>
    </location>
</feature>
<evidence type="ECO:0000259" key="10">
    <source>
        <dbReference type="PROSITE" id="PS50850"/>
    </source>
</evidence>
<evidence type="ECO:0000313" key="12">
    <source>
        <dbReference type="Proteomes" id="UP000199093"/>
    </source>
</evidence>
<organism evidence="11 12">
    <name type="scientific">Salipiger marinus</name>
    <dbReference type="NCBI Taxonomy" id="555512"/>
    <lineage>
        <taxon>Bacteria</taxon>
        <taxon>Pseudomonadati</taxon>
        <taxon>Pseudomonadota</taxon>
        <taxon>Alphaproteobacteria</taxon>
        <taxon>Rhodobacterales</taxon>
        <taxon>Roseobacteraceae</taxon>
        <taxon>Salipiger</taxon>
    </lineage>
</organism>
<dbReference type="Pfam" id="PF07690">
    <property type="entry name" value="MFS_1"/>
    <property type="match status" value="1"/>
</dbReference>
<feature type="transmembrane region" description="Helical" evidence="8">
    <location>
        <begin position="94"/>
        <end position="112"/>
    </location>
</feature>
<proteinExistence type="inferred from homology"/>
<comment type="subcellular location">
    <subcellularLocation>
        <location evidence="8">Cell inner membrane</location>
        <topology evidence="8">Multi-pass membrane protein</topology>
    </subcellularLocation>
    <subcellularLocation>
        <location evidence="1">Cell membrane</location>
        <topology evidence="1">Multi-pass membrane protein</topology>
    </subcellularLocation>
</comment>
<feature type="region of interest" description="Disordered" evidence="9">
    <location>
        <begin position="1"/>
        <end position="20"/>
    </location>
</feature>
<keyword evidence="7 8" id="KW-0472">Membrane</keyword>
<dbReference type="SUPFAM" id="SSF103473">
    <property type="entry name" value="MFS general substrate transporter"/>
    <property type="match status" value="1"/>
</dbReference>
<dbReference type="Proteomes" id="UP000199093">
    <property type="component" value="Unassembled WGS sequence"/>
</dbReference>
<feature type="transmembrane region" description="Helical" evidence="8">
    <location>
        <begin position="234"/>
        <end position="257"/>
    </location>
</feature>
<dbReference type="PANTHER" id="PTHR23502:SF132">
    <property type="entry name" value="POLYAMINE TRANSPORTER 2-RELATED"/>
    <property type="match status" value="1"/>
</dbReference>
<dbReference type="GO" id="GO:0042910">
    <property type="term" value="F:xenobiotic transmembrane transporter activity"/>
    <property type="evidence" value="ECO:0007669"/>
    <property type="project" value="InterPro"/>
</dbReference>
<feature type="transmembrane region" description="Helical" evidence="8">
    <location>
        <begin position="323"/>
        <end position="343"/>
    </location>
</feature>
<dbReference type="GO" id="GO:0005886">
    <property type="term" value="C:plasma membrane"/>
    <property type="evidence" value="ECO:0007669"/>
    <property type="project" value="UniProtKB-SubCell"/>
</dbReference>
<evidence type="ECO:0000256" key="3">
    <source>
        <dbReference type="ARBA" id="ARBA00022448"/>
    </source>
</evidence>
<dbReference type="InterPro" id="IPR011701">
    <property type="entry name" value="MFS"/>
</dbReference>
<dbReference type="Gene3D" id="1.20.1720.10">
    <property type="entry name" value="Multidrug resistance protein D"/>
    <property type="match status" value="1"/>
</dbReference>
<dbReference type="CDD" id="cd17320">
    <property type="entry name" value="MFS_MdfA_MDR_like"/>
    <property type="match status" value="1"/>
</dbReference>
<feature type="transmembrane region" description="Helical" evidence="8">
    <location>
        <begin position="118"/>
        <end position="140"/>
    </location>
</feature>
<dbReference type="PANTHER" id="PTHR23502">
    <property type="entry name" value="MAJOR FACILITATOR SUPERFAMILY"/>
    <property type="match status" value="1"/>
</dbReference>
<dbReference type="InterPro" id="IPR036259">
    <property type="entry name" value="MFS_trans_sf"/>
</dbReference>
<feature type="transmembrane region" description="Helical" evidence="8">
    <location>
        <begin position="27"/>
        <end position="46"/>
    </location>
</feature>
<protein>
    <recommendedName>
        <fullName evidence="8">Bcr/CflA family efflux transporter</fullName>
    </recommendedName>
</protein>
<evidence type="ECO:0000313" key="11">
    <source>
        <dbReference type="EMBL" id="SDI74672.1"/>
    </source>
</evidence>
<feature type="transmembrane region" description="Helical" evidence="8">
    <location>
        <begin position="390"/>
        <end position="411"/>
    </location>
</feature>
<evidence type="ECO:0000256" key="9">
    <source>
        <dbReference type="SAM" id="MobiDB-lite"/>
    </source>
</evidence>
<feature type="transmembrane region" description="Helical" evidence="8">
    <location>
        <begin position="182"/>
        <end position="202"/>
    </location>
</feature>
<feature type="transmembrane region" description="Helical" evidence="8">
    <location>
        <begin position="269"/>
        <end position="290"/>
    </location>
</feature>
<reference evidence="11 12" key="1">
    <citation type="submission" date="2016-10" db="EMBL/GenBank/DDBJ databases">
        <authorList>
            <person name="de Groot N.N."/>
        </authorList>
    </citation>
    <scope>NUCLEOTIDE SEQUENCE [LARGE SCALE GENOMIC DNA]</scope>
    <source>
        <strain evidence="11 12">DSM 26424</strain>
    </source>
</reference>
<dbReference type="InterPro" id="IPR020846">
    <property type="entry name" value="MFS_dom"/>
</dbReference>
<keyword evidence="8" id="KW-0997">Cell inner membrane</keyword>
<accession>A0A1G8N3B4</accession>
<evidence type="ECO:0000256" key="7">
    <source>
        <dbReference type="ARBA" id="ARBA00023136"/>
    </source>
</evidence>
<keyword evidence="3 8" id="KW-0813">Transport</keyword>
<dbReference type="STRING" id="555512.SAMN04487993_1009130"/>
<keyword evidence="12" id="KW-1185">Reference proteome</keyword>
<dbReference type="RefSeq" id="WP_089847282.1">
    <property type="nucleotide sequence ID" value="NZ_FNEJ01000009.1"/>
</dbReference>
<keyword evidence="5 8" id="KW-0812">Transmembrane</keyword>
<dbReference type="InterPro" id="IPR004812">
    <property type="entry name" value="Efflux_drug-R_Bcr/CmlA"/>
</dbReference>
<dbReference type="GO" id="GO:1990961">
    <property type="term" value="P:xenobiotic detoxification by transmembrane export across the plasma membrane"/>
    <property type="evidence" value="ECO:0007669"/>
    <property type="project" value="InterPro"/>
</dbReference>
<gene>
    <name evidence="11" type="ORF">SAMN04487993_1009130</name>
</gene>
<feature type="transmembrane region" description="Helical" evidence="8">
    <location>
        <begin position="355"/>
        <end position="378"/>
    </location>
</feature>
<name>A0A1G8N3B4_9RHOB</name>
<evidence type="ECO:0000256" key="1">
    <source>
        <dbReference type="ARBA" id="ARBA00004651"/>
    </source>
</evidence>
<evidence type="ECO:0000256" key="8">
    <source>
        <dbReference type="RuleBase" id="RU365088"/>
    </source>
</evidence>
<dbReference type="AlphaFoldDB" id="A0A1G8N3B4"/>
<evidence type="ECO:0000256" key="5">
    <source>
        <dbReference type="ARBA" id="ARBA00022692"/>
    </source>
</evidence>
<dbReference type="NCBIfam" id="TIGR00710">
    <property type="entry name" value="efflux_Bcr_CflA"/>
    <property type="match status" value="1"/>
</dbReference>
<evidence type="ECO:0000256" key="2">
    <source>
        <dbReference type="ARBA" id="ARBA00006236"/>
    </source>
</evidence>
<sequence>MTVSPQPPRAADTPPDAPRKGPGRVEFIALLAMLFASIAFSIDAMLPALPEIGAALTPGDLNRAQLVLTSFVLGMGIGTLFTGPLSDTFGRKPVILGGLALYVVSALVAAQAETLEGLLGARLVQGLGAAGPRVVVLAIVRDLYSGRNMARIMSFVMMVFTLFPALAPSLGAVIIAGTGWRGVFWAFVLFAGIAALWLGLRLPETLPRESRRPFRARTLWAAVRELLSHPVVRISIGVQALCSATMFSMLSSVQQIYDVTFGQGEWFPVWFGVAAVLASSASFVNARLVGRLGMRRIVTTVLMVQVGVSAGAIAIFATGLGGTAGFAVFLIWQVSVFFQMGLTMGNVNAIAMEPVGHIAGLASSVIGAVATVLAVLMAVPVGLMFDGTPLPLAIGIFLETALSLLLMLRLARREAVQPA</sequence>
<keyword evidence="6 8" id="KW-1133">Transmembrane helix</keyword>
<comment type="similarity">
    <text evidence="2 8">Belongs to the major facilitator superfamily. Bcr/CmlA family.</text>
</comment>
<evidence type="ECO:0000256" key="4">
    <source>
        <dbReference type="ARBA" id="ARBA00022475"/>
    </source>
</evidence>
<evidence type="ECO:0000256" key="6">
    <source>
        <dbReference type="ARBA" id="ARBA00022989"/>
    </source>
</evidence>
<dbReference type="EMBL" id="FNEJ01000009">
    <property type="protein sequence ID" value="SDI74672.1"/>
    <property type="molecule type" value="Genomic_DNA"/>
</dbReference>
<feature type="domain" description="Major facilitator superfamily (MFS) profile" evidence="10">
    <location>
        <begin position="25"/>
        <end position="415"/>
    </location>
</feature>
<feature type="transmembrane region" description="Helical" evidence="8">
    <location>
        <begin position="297"/>
        <end position="317"/>
    </location>
</feature>
<keyword evidence="4" id="KW-1003">Cell membrane</keyword>